<dbReference type="Pfam" id="PF13538">
    <property type="entry name" value="UvrD_C_2"/>
    <property type="match status" value="1"/>
</dbReference>
<evidence type="ECO:0000259" key="1">
    <source>
        <dbReference type="Pfam" id="PF13538"/>
    </source>
</evidence>
<evidence type="ECO:0000313" key="2">
    <source>
        <dbReference type="EMBL" id="AZS89597.1"/>
    </source>
</evidence>
<accession>A0A3Q9KZQ0</accession>
<dbReference type="KEGG" id="sgd:ELQ87_39145"/>
<dbReference type="EMBL" id="CP034687">
    <property type="protein sequence ID" value="AZS89597.1"/>
    <property type="molecule type" value="Genomic_DNA"/>
</dbReference>
<sequence>MSRTGGEPPSLIRVPNRELASRLGSETARAAQTLGSGQVAVIGPEPQLTALAEAIRVHVPAVSWGPKVDLEQKVVVLGATQSKGLEFDSVLVVDPGSLVTASPRGLNDLYVALTRSSQRLTVLCLEEVPELLAGLSA</sequence>
<evidence type="ECO:0000313" key="4">
    <source>
        <dbReference type="Proteomes" id="UP000271291"/>
    </source>
</evidence>
<dbReference type="Proteomes" id="UP000271291">
    <property type="component" value="Chromosome"/>
</dbReference>
<keyword evidence="5" id="KW-1185">Reference proteome</keyword>
<evidence type="ECO:0000313" key="5">
    <source>
        <dbReference type="Proteomes" id="UP000501753"/>
    </source>
</evidence>
<protein>
    <recommendedName>
        <fullName evidence="1">UvrD-like helicase C-terminal domain-containing protein</fullName>
    </recommendedName>
</protein>
<dbReference type="AlphaFoldDB" id="A0A3Q9KZQ0"/>
<feature type="domain" description="UvrD-like helicase C-terminal" evidence="1">
    <location>
        <begin position="80"/>
        <end position="122"/>
    </location>
</feature>
<reference evidence="3 5" key="1">
    <citation type="submission" date="2018-04" db="EMBL/GenBank/DDBJ databases">
        <title>Complete genome sequences of Streptomyces griseoviridis K61 and characterization of antagonistic properties of biological control agents.</title>
        <authorList>
            <person name="Mariita R.M."/>
            <person name="Sello J.K."/>
        </authorList>
    </citation>
    <scope>NUCLEOTIDE SEQUENCE [LARGE SCALE GENOMIC DNA]</scope>
    <source>
        <strain evidence="3 5">K61</strain>
    </source>
</reference>
<evidence type="ECO:0000313" key="3">
    <source>
        <dbReference type="EMBL" id="QCN83565.1"/>
    </source>
</evidence>
<dbReference type="Proteomes" id="UP000501753">
    <property type="component" value="Chromosome"/>
</dbReference>
<dbReference type="EMBL" id="CP029078">
    <property type="protein sequence ID" value="QCN83565.1"/>
    <property type="molecule type" value="Genomic_DNA"/>
</dbReference>
<dbReference type="Gene3D" id="3.40.50.300">
    <property type="entry name" value="P-loop containing nucleotide triphosphate hydrolases"/>
    <property type="match status" value="1"/>
</dbReference>
<dbReference type="InterPro" id="IPR027785">
    <property type="entry name" value="UvrD-like_helicase_C"/>
</dbReference>
<gene>
    <name evidence="3" type="ORF">DDJ31_00090</name>
    <name evidence="2" type="ORF">ELQ87_39145</name>
</gene>
<dbReference type="OrthoDB" id="4308877at2"/>
<dbReference type="SUPFAM" id="SSF52540">
    <property type="entry name" value="P-loop containing nucleoside triphosphate hydrolases"/>
    <property type="match status" value="1"/>
</dbReference>
<organism evidence="2 4">
    <name type="scientific">Streptomyces griseoviridis</name>
    <dbReference type="NCBI Taxonomy" id="45398"/>
    <lineage>
        <taxon>Bacteria</taxon>
        <taxon>Bacillati</taxon>
        <taxon>Actinomycetota</taxon>
        <taxon>Actinomycetes</taxon>
        <taxon>Kitasatosporales</taxon>
        <taxon>Streptomycetaceae</taxon>
        <taxon>Streptomyces</taxon>
    </lineage>
</organism>
<reference evidence="2 4" key="2">
    <citation type="submission" date="2018-12" db="EMBL/GenBank/DDBJ databases">
        <title>Streptomyces griseoviridis F1-27 complete genome.</title>
        <authorList>
            <person name="Mariita R.M."/>
            <person name="Sello J.K."/>
        </authorList>
    </citation>
    <scope>NUCLEOTIDE SEQUENCE [LARGE SCALE GENOMIC DNA]</scope>
    <source>
        <strain evidence="2 4">F1-27</strain>
    </source>
</reference>
<proteinExistence type="predicted"/>
<name>A0A3Q9KZQ0_STRGD</name>
<dbReference type="InterPro" id="IPR027417">
    <property type="entry name" value="P-loop_NTPase"/>
</dbReference>